<reference evidence="11 12" key="1">
    <citation type="journal article" date="2016" name="Nat. Commun.">
        <title>Thousands of microbial genomes shed light on interconnected biogeochemical processes in an aquifer system.</title>
        <authorList>
            <person name="Anantharaman K."/>
            <person name="Brown C.T."/>
            <person name="Hug L.A."/>
            <person name="Sharon I."/>
            <person name="Castelle C.J."/>
            <person name="Probst A.J."/>
            <person name="Thomas B.C."/>
            <person name="Singh A."/>
            <person name="Wilkins M.J."/>
            <person name="Karaoz U."/>
            <person name="Brodie E.L."/>
            <person name="Williams K.H."/>
            <person name="Hubbard S.S."/>
            <person name="Banfield J.F."/>
        </authorList>
    </citation>
    <scope>NUCLEOTIDE SEQUENCE [LARGE SCALE GENOMIC DNA]</scope>
</reference>
<evidence type="ECO:0000256" key="9">
    <source>
        <dbReference type="ARBA" id="ARBA00047671"/>
    </source>
</evidence>
<dbReference type="PRINTS" id="PR01046">
    <property type="entry name" value="TRNASYNTHPRO"/>
</dbReference>
<dbReference type="PANTHER" id="PTHR42753:SF2">
    <property type="entry name" value="PROLINE--TRNA LIGASE"/>
    <property type="match status" value="1"/>
</dbReference>
<evidence type="ECO:0000313" key="12">
    <source>
        <dbReference type="Proteomes" id="UP000177811"/>
    </source>
</evidence>
<dbReference type="Pfam" id="PF03129">
    <property type="entry name" value="HGTP_anticodon"/>
    <property type="match status" value="1"/>
</dbReference>
<evidence type="ECO:0000256" key="5">
    <source>
        <dbReference type="ARBA" id="ARBA00022840"/>
    </source>
</evidence>
<name>A0A1G2KWA1_9BACT</name>
<evidence type="ECO:0000313" key="11">
    <source>
        <dbReference type="EMBL" id="OHA03683.1"/>
    </source>
</evidence>
<dbReference type="InterPro" id="IPR004154">
    <property type="entry name" value="Anticodon-bd"/>
</dbReference>
<dbReference type="Gene3D" id="3.30.930.10">
    <property type="entry name" value="Bira Bifunctional Protein, Domain 2"/>
    <property type="match status" value="1"/>
</dbReference>
<dbReference type="InterPro" id="IPR002314">
    <property type="entry name" value="aa-tRNA-synt_IIb"/>
</dbReference>
<proteinExistence type="predicted"/>
<dbReference type="InterPro" id="IPR036621">
    <property type="entry name" value="Anticodon-bd_dom_sf"/>
</dbReference>
<sequence>MLQSKLFGKTLREGPKDEVSRNADLLTRAGFVAKEMAGVYSFLPLGLRVLWNIAAIIRKTLNEELNAQEVLMPALHPIENYQKTGRDTIDILFHTELVSGGHLVLGQSHEEIVVPLAQRFISSYRDLPLGLYQIQTKFRNELRAKSGLLRGREFLMKDLYSFHATEEDFDAYYEKAKTVYANIFQRLGLGDITFLTFASGGTFSKYSHEFQALTDAGEDIVYLCESCHVAVNDEIIQEQAACPKCNAPREKLVEKKAIEVGNIFPLKGKFSDAFGLSYTDEKGAARSITMGCYGIGLSRVMGAIVEVHHDEKGMMWPEAVAPFAVHLLELSGNTANLEVKKASEKLYKEFLEKGIAVLYDDRGDKTPGQKFADADLIGIPWRVVISEKTIAGKKVEVKKRSEKDVVFMTEEQLLEKISGLTR</sequence>
<dbReference type="CDD" id="cd00861">
    <property type="entry name" value="ProRS_anticodon_short"/>
    <property type="match status" value="1"/>
</dbReference>
<dbReference type="GO" id="GO:0005829">
    <property type="term" value="C:cytosol"/>
    <property type="evidence" value="ECO:0007669"/>
    <property type="project" value="TreeGrafter"/>
</dbReference>
<dbReference type="GO" id="GO:0005524">
    <property type="term" value="F:ATP binding"/>
    <property type="evidence" value="ECO:0007669"/>
    <property type="project" value="UniProtKB-KW"/>
</dbReference>
<dbReference type="Pfam" id="PF00587">
    <property type="entry name" value="tRNA-synt_2b"/>
    <property type="match status" value="1"/>
</dbReference>
<keyword evidence="6" id="KW-0648">Protein biosynthesis</keyword>
<dbReference type="InterPro" id="IPR045864">
    <property type="entry name" value="aa-tRNA-synth_II/BPL/LPL"/>
</dbReference>
<dbReference type="PANTHER" id="PTHR42753">
    <property type="entry name" value="MITOCHONDRIAL RIBOSOME PROTEIN L39/PROLYL-TRNA LIGASE FAMILY MEMBER"/>
    <property type="match status" value="1"/>
</dbReference>
<keyword evidence="4" id="KW-0547">Nucleotide-binding</keyword>
<evidence type="ECO:0000259" key="10">
    <source>
        <dbReference type="PROSITE" id="PS50862"/>
    </source>
</evidence>
<gene>
    <name evidence="11" type="ORF">A3C16_03545</name>
</gene>
<dbReference type="Proteomes" id="UP000177811">
    <property type="component" value="Unassembled WGS sequence"/>
</dbReference>
<dbReference type="PROSITE" id="PS50862">
    <property type="entry name" value="AA_TRNA_LIGASE_II"/>
    <property type="match status" value="1"/>
</dbReference>
<feature type="domain" description="Aminoacyl-transfer RNA synthetases class-II family profile" evidence="10">
    <location>
        <begin position="38"/>
        <end position="317"/>
    </location>
</feature>
<dbReference type="InterPro" id="IPR002316">
    <property type="entry name" value="Pro-tRNA-ligase_IIa"/>
</dbReference>
<keyword evidence="5" id="KW-0067">ATP-binding</keyword>
<evidence type="ECO:0000256" key="3">
    <source>
        <dbReference type="ARBA" id="ARBA00022598"/>
    </source>
</evidence>
<dbReference type="EC" id="6.1.1.15" evidence="1"/>
<dbReference type="InterPro" id="IPR044140">
    <property type="entry name" value="ProRS_anticodon_short"/>
</dbReference>
<dbReference type="GO" id="GO:0006433">
    <property type="term" value="P:prolyl-tRNA aminoacylation"/>
    <property type="evidence" value="ECO:0007669"/>
    <property type="project" value="InterPro"/>
</dbReference>
<dbReference type="InterPro" id="IPR050062">
    <property type="entry name" value="Pro-tRNA_synthetase"/>
</dbReference>
<comment type="caution">
    <text evidence="11">The sequence shown here is derived from an EMBL/GenBank/DDBJ whole genome shotgun (WGS) entry which is preliminary data.</text>
</comment>
<dbReference type="SUPFAM" id="SSF52954">
    <property type="entry name" value="Class II aaRS ABD-related"/>
    <property type="match status" value="1"/>
</dbReference>
<evidence type="ECO:0000256" key="7">
    <source>
        <dbReference type="ARBA" id="ARBA00023146"/>
    </source>
</evidence>
<dbReference type="EMBL" id="MHQL01000010">
    <property type="protein sequence ID" value="OHA03683.1"/>
    <property type="molecule type" value="Genomic_DNA"/>
</dbReference>
<keyword evidence="7" id="KW-0030">Aminoacyl-tRNA synthetase</keyword>
<evidence type="ECO:0000256" key="6">
    <source>
        <dbReference type="ARBA" id="ARBA00022917"/>
    </source>
</evidence>
<evidence type="ECO:0000256" key="1">
    <source>
        <dbReference type="ARBA" id="ARBA00012831"/>
    </source>
</evidence>
<evidence type="ECO:0000256" key="8">
    <source>
        <dbReference type="ARBA" id="ARBA00029731"/>
    </source>
</evidence>
<protein>
    <recommendedName>
        <fullName evidence="2">Proline--tRNA ligase</fullName>
        <ecNumber evidence="1">6.1.1.15</ecNumber>
    </recommendedName>
    <alternativeName>
        <fullName evidence="8">Prolyl-tRNA synthetase</fullName>
    </alternativeName>
</protein>
<dbReference type="SUPFAM" id="SSF55681">
    <property type="entry name" value="Class II aaRS and biotin synthetases"/>
    <property type="match status" value="1"/>
</dbReference>
<dbReference type="GO" id="GO:0004827">
    <property type="term" value="F:proline-tRNA ligase activity"/>
    <property type="evidence" value="ECO:0007669"/>
    <property type="project" value="UniProtKB-EC"/>
</dbReference>
<dbReference type="AlphaFoldDB" id="A0A1G2KWA1"/>
<evidence type="ECO:0000256" key="2">
    <source>
        <dbReference type="ARBA" id="ARBA00019110"/>
    </source>
</evidence>
<dbReference type="InterPro" id="IPR006195">
    <property type="entry name" value="aa-tRNA-synth_II"/>
</dbReference>
<evidence type="ECO:0000256" key="4">
    <source>
        <dbReference type="ARBA" id="ARBA00022741"/>
    </source>
</evidence>
<organism evidence="11 12">
    <name type="scientific">Candidatus Sungbacteria bacterium RIFCSPHIGHO2_02_FULL_51_29</name>
    <dbReference type="NCBI Taxonomy" id="1802273"/>
    <lineage>
        <taxon>Bacteria</taxon>
        <taxon>Candidatus Sungiibacteriota</taxon>
    </lineage>
</organism>
<dbReference type="Gene3D" id="3.40.50.800">
    <property type="entry name" value="Anticodon-binding domain"/>
    <property type="match status" value="1"/>
</dbReference>
<accession>A0A1G2KWA1</accession>
<comment type="catalytic activity">
    <reaction evidence="9">
        <text>tRNA(Pro) + L-proline + ATP = L-prolyl-tRNA(Pro) + AMP + diphosphate</text>
        <dbReference type="Rhea" id="RHEA:14305"/>
        <dbReference type="Rhea" id="RHEA-COMP:9700"/>
        <dbReference type="Rhea" id="RHEA-COMP:9702"/>
        <dbReference type="ChEBI" id="CHEBI:30616"/>
        <dbReference type="ChEBI" id="CHEBI:33019"/>
        <dbReference type="ChEBI" id="CHEBI:60039"/>
        <dbReference type="ChEBI" id="CHEBI:78442"/>
        <dbReference type="ChEBI" id="CHEBI:78532"/>
        <dbReference type="ChEBI" id="CHEBI:456215"/>
        <dbReference type="EC" id="6.1.1.15"/>
    </reaction>
</comment>
<keyword evidence="3" id="KW-0436">Ligase</keyword>